<sequence>MRKITLLLLLLVAGSAVYAQNDSREQKRKEKEAKRLQRISLFSEMEEGENMYEREFSIGGRLNTNGWSGFLELAYRKNRDKVRYFQLEFSEIKHPKQDKTSLLYSDGFGLTSSSYFYGKKNNFYPVNIGYGIRRLIGGKAYKQGVEIQGIYYGGISLGLLKPYVLDVLDSTYNQRRYIHYTPETADLFTDPGNIYGSGGFTRGWEYVTLVPGLHAKLGVRFDWARFNHVVSALEVGVNAAYYTKTIDIMVLEEDKKFFLNAYLGIQFGKRWNK</sequence>
<gene>
    <name evidence="2" type="ORF">COR50_21230</name>
</gene>
<evidence type="ECO:0000256" key="1">
    <source>
        <dbReference type="SAM" id="SignalP"/>
    </source>
</evidence>
<dbReference type="EMBL" id="CP023777">
    <property type="protein sequence ID" value="ATL49495.1"/>
    <property type="molecule type" value="Genomic_DNA"/>
</dbReference>
<name>A0A291QZY8_9BACT</name>
<dbReference type="Proteomes" id="UP000220133">
    <property type="component" value="Chromosome"/>
</dbReference>
<dbReference type="KEGG" id="cbae:COR50_21230"/>
<reference evidence="2 3" key="1">
    <citation type="submission" date="2017-10" db="EMBL/GenBank/DDBJ databases">
        <title>Paenichitinophaga pekingensis gen. nov., sp. nov., isolated from activated sludge.</title>
        <authorList>
            <person name="Jin D."/>
            <person name="Kong X."/>
            <person name="Deng Y."/>
            <person name="Bai Z."/>
        </authorList>
    </citation>
    <scope>NUCLEOTIDE SEQUENCE [LARGE SCALE GENOMIC DNA]</scope>
    <source>
        <strain evidence="2 3">13</strain>
    </source>
</reference>
<proteinExistence type="predicted"/>
<accession>A0A291QZY8</accession>
<dbReference type="OrthoDB" id="1523667at2"/>
<feature type="signal peptide" evidence="1">
    <location>
        <begin position="1"/>
        <end position="19"/>
    </location>
</feature>
<dbReference type="AlphaFoldDB" id="A0A291QZY8"/>
<evidence type="ECO:0000313" key="2">
    <source>
        <dbReference type="EMBL" id="ATL49495.1"/>
    </source>
</evidence>
<protein>
    <recommendedName>
        <fullName evidence="4">Outer membrane protein beta-barrel domain-containing protein</fullName>
    </recommendedName>
</protein>
<dbReference type="RefSeq" id="WP_098195862.1">
    <property type="nucleotide sequence ID" value="NZ_CP023777.1"/>
</dbReference>
<feature type="chain" id="PRO_5013398847" description="Outer membrane protein beta-barrel domain-containing protein" evidence="1">
    <location>
        <begin position="20"/>
        <end position="273"/>
    </location>
</feature>
<organism evidence="2 3">
    <name type="scientific">Chitinophaga caeni</name>
    <dbReference type="NCBI Taxonomy" id="2029983"/>
    <lineage>
        <taxon>Bacteria</taxon>
        <taxon>Pseudomonadati</taxon>
        <taxon>Bacteroidota</taxon>
        <taxon>Chitinophagia</taxon>
        <taxon>Chitinophagales</taxon>
        <taxon>Chitinophagaceae</taxon>
        <taxon>Chitinophaga</taxon>
    </lineage>
</organism>
<evidence type="ECO:0000313" key="3">
    <source>
        <dbReference type="Proteomes" id="UP000220133"/>
    </source>
</evidence>
<evidence type="ECO:0008006" key="4">
    <source>
        <dbReference type="Google" id="ProtNLM"/>
    </source>
</evidence>
<keyword evidence="1" id="KW-0732">Signal</keyword>
<keyword evidence="3" id="KW-1185">Reference proteome</keyword>